<dbReference type="InterPro" id="IPR027417">
    <property type="entry name" value="P-loop_NTPase"/>
</dbReference>
<keyword evidence="2" id="KW-0325">Glycoprotein</keyword>
<evidence type="ECO:0000313" key="5">
    <source>
        <dbReference type="EMBL" id="CAG5103412.1"/>
    </source>
</evidence>
<comment type="similarity">
    <text evidence="3">Belongs to the sulfotransferase 1 family.</text>
</comment>
<feature type="domain" description="Sulfotransferase" evidence="4">
    <location>
        <begin position="70"/>
        <end position="319"/>
    </location>
</feature>
<evidence type="ECO:0000256" key="1">
    <source>
        <dbReference type="ARBA" id="ARBA00022679"/>
    </source>
</evidence>
<evidence type="ECO:0000256" key="3">
    <source>
        <dbReference type="RuleBase" id="RU361155"/>
    </source>
</evidence>
<accession>A0ABN7SQU4</accession>
<dbReference type="SUPFAM" id="SSF52540">
    <property type="entry name" value="P-loop containing nucleoside triphosphate hydrolases"/>
    <property type="match status" value="1"/>
</dbReference>
<dbReference type="Pfam" id="PF00685">
    <property type="entry name" value="Sulfotransfer_1"/>
    <property type="match status" value="1"/>
</dbReference>
<evidence type="ECO:0000259" key="4">
    <source>
        <dbReference type="Pfam" id="PF00685"/>
    </source>
</evidence>
<dbReference type="InterPro" id="IPR037359">
    <property type="entry name" value="NST/OST"/>
</dbReference>
<dbReference type="EC" id="2.8.2.-" evidence="3"/>
<dbReference type="InterPro" id="IPR000863">
    <property type="entry name" value="Sulfotransferase_dom"/>
</dbReference>
<organism evidence="5 6">
    <name type="scientific">Oikopleura dioica</name>
    <name type="common">Tunicate</name>
    <dbReference type="NCBI Taxonomy" id="34765"/>
    <lineage>
        <taxon>Eukaryota</taxon>
        <taxon>Metazoa</taxon>
        <taxon>Chordata</taxon>
        <taxon>Tunicata</taxon>
        <taxon>Appendicularia</taxon>
        <taxon>Copelata</taxon>
        <taxon>Oikopleuridae</taxon>
        <taxon>Oikopleura</taxon>
    </lineage>
</organism>
<reference evidence="5 6" key="1">
    <citation type="submission" date="2021-04" db="EMBL/GenBank/DDBJ databases">
        <authorList>
            <person name="Bliznina A."/>
        </authorList>
    </citation>
    <scope>NUCLEOTIDE SEQUENCE [LARGE SCALE GENOMIC DNA]</scope>
</reference>
<protein>
    <recommendedName>
        <fullName evidence="3">Sulfotransferase</fullName>
        <ecNumber evidence="3">2.8.2.-</ecNumber>
    </recommendedName>
</protein>
<dbReference type="PANTHER" id="PTHR10605:SF56">
    <property type="entry name" value="BIFUNCTIONAL HEPARAN SULFATE N-DEACETYLASE_N-SULFOTRANSFERASE"/>
    <property type="match status" value="1"/>
</dbReference>
<sequence length="379" mass="44317">MRNPLARSSIAKIIFFIIGLYIIKILNEEHIERKKSRENIRPGHSRELGQDFLAKQSQDYKLYEKHRRFPDFLIVGASKCGTNVLKHYLHGNPYFVHTNIEDPHYFDNMEHFKSGPEYYMSLMPKVYPYHRVFESTPSYFSSKLVPGRVYDFDSSMKIVILVCDPISRALAHYFSAESTKMENGEEHLLPRNFVFTATTAEEGLMDAIKEIFPSVVVEMMQNDPDFNTEDVRDLLHQYLHQNGDRKPANFLTRGAYGYHIRHWFKYFPRDQILILNENDLRKEPWKVLNKVQEFADVDQLINISSFVKNETSGWYCLHGKSSDHVPNCAISDPVNDSQKRINAEFTPQTKQVLSKIFKSVEDDLTEVFGHKFKFVRETA</sequence>
<dbReference type="Gene3D" id="3.40.50.300">
    <property type="entry name" value="P-loop containing nucleotide triphosphate hydrolases"/>
    <property type="match status" value="1"/>
</dbReference>
<evidence type="ECO:0000313" key="6">
    <source>
        <dbReference type="Proteomes" id="UP001158576"/>
    </source>
</evidence>
<name>A0ABN7SQU4_OIKDI</name>
<keyword evidence="6" id="KW-1185">Reference proteome</keyword>
<keyword evidence="1 3" id="KW-0808">Transferase</keyword>
<dbReference type="PANTHER" id="PTHR10605">
    <property type="entry name" value="HEPARAN SULFATE SULFOTRANSFERASE"/>
    <property type="match status" value="1"/>
</dbReference>
<gene>
    <name evidence="5" type="ORF">OKIOD_LOCUS9527</name>
</gene>
<proteinExistence type="inferred from homology"/>
<dbReference type="EMBL" id="OU015566">
    <property type="protein sequence ID" value="CAG5103412.1"/>
    <property type="molecule type" value="Genomic_DNA"/>
</dbReference>
<dbReference type="Proteomes" id="UP001158576">
    <property type="component" value="Chromosome 1"/>
</dbReference>
<evidence type="ECO:0000256" key="2">
    <source>
        <dbReference type="ARBA" id="ARBA00023180"/>
    </source>
</evidence>